<sequence>MATYSKSFPRFFAKQKYLQLPACLRQVAPLKFQMYAPPPMSTLRFFSCSRPTQLASKKKLARAMPKQRPALDHAPTAQRIQTPTKPLVGSHKAALQPAKAAEYLSYSQTLALKPSPTLLYQAPSHRFYMAASYMGAFFLIGLGVYYVDQWYIHPPAGLPWWASTGFASVGIGCVIFGTFLLIGPARLVNTITAVPVSGAASSPQLLLRIEAKKWMLFVRPAVMEVPAGELALPERMVKKVFPVAERSERELRLAAKANRDHRSIFTLPFRQLSKVMFEFFAASRKMFATRSEWVYLRVKGRGNWKIDRYGGWALDGGKALDRLTMVDPH</sequence>
<dbReference type="EMBL" id="JAVRRA010000001">
    <property type="protein sequence ID" value="KAK5297029.1"/>
    <property type="molecule type" value="Genomic_DNA"/>
</dbReference>
<keyword evidence="1" id="KW-0472">Membrane</keyword>
<evidence type="ECO:0000256" key="1">
    <source>
        <dbReference type="SAM" id="Phobius"/>
    </source>
</evidence>
<keyword evidence="1" id="KW-1133">Transmembrane helix</keyword>
<organism evidence="2 3">
    <name type="scientific">Cryomyces antarcticus</name>
    <dbReference type="NCBI Taxonomy" id="329879"/>
    <lineage>
        <taxon>Eukaryota</taxon>
        <taxon>Fungi</taxon>
        <taxon>Dikarya</taxon>
        <taxon>Ascomycota</taxon>
        <taxon>Pezizomycotina</taxon>
        <taxon>Dothideomycetes</taxon>
        <taxon>Dothideomycetes incertae sedis</taxon>
        <taxon>Cryomyces</taxon>
    </lineage>
</organism>
<accession>A0ABR0M9I7</accession>
<reference evidence="2 3" key="1">
    <citation type="submission" date="2023-08" db="EMBL/GenBank/DDBJ databases">
        <title>Black Yeasts Isolated from many extreme environments.</title>
        <authorList>
            <person name="Coleine C."/>
            <person name="Stajich J.E."/>
            <person name="Selbmann L."/>
        </authorList>
    </citation>
    <scope>NUCLEOTIDE SEQUENCE [LARGE SCALE GENOMIC DNA]</scope>
    <source>
        <strain evidence="2 3">CCFEE 536</strain>
    </source>
</reference>
<name>A0ABR0M9I7_9PEZI</name>
<dbReference type="Proteomes" id="UP001357485">
    <property type="component" value="Unassembled WGS sequence"/>
</dbReference>
<keyword evidence="1" id="KW-0812">Transmembrane</keyword>
<feature type="transmembrane region" description="Helical" evidence="1">
    <location>
        <begin position="159"/>
        <end position="182"/>
    </location>
</feature>
<gene>
    <name evidence="2" type="ORF">LTR16_000046</name>
</gene>
<feature type="transmembrane region" description="Helical" evidence="1">
    <location>
        <begin position="127"/>
        <end position="147"/>
    </location>
</feature>
<evidence type="ECO:0000313" key="2">
    <source>
        <dbReference type="EMBL" id="KAK5297029.1"/>
    </source>
</evidence>
<proteinExistence type="predicted"/>
<protein>
    <submittedName>
        <fullName evidence="2">Uncharacterized protein</fullName>
    </submittedName>
</protein>
<comment type="caution">
    <text evidence="2">The sequence shown here is derived from an EMBL/GenBank/DDBJ whole genome shotgun (WGS) entry which is preliminary data.</text>
</comment>
<evidence type="ECO:0000313" key="3">
    <source>
        <dbReference type="Proteomes" id="UP001357485"/>
    </source>
</evidence>
<keyword evidence="3" id="KW-1185">Reference proteome</keyword>